<dbReference type="EMBL" id="JACATZ010000002">
    <property type="protein sequence ID" value="NWJ47016.1"/>
    <property type="molecule type" value="Genomic_DNA"/>
</dbReference>
<dbReference type="Proteomes" id="UP000521676">
    <property type="component" value="Unassembled WGS sequence"/>
</dbReference>
<sequence length="219" mass="23242">MDKELCVVIGAGSGVSQGVARRFGKEGFRIALIARRAESVEESVSELENLGVKAFGFVADASDFNALKQTLELIRQSLGETAVLVYNAAAIKQGIPSEIPVESLVEDFKTNVAGALVATQAVIPSMRAKGKGTILFTGGGLALSPNHQVASLSVGKAALRNLAYSLGAELEVEGIQVATVTIAGYVTPGTHFDPDLIAETYWQLHTQKPGERQREIVYK</sequence>
<dbReference type="PANTHER" id="PTHR43431:SF1">
    <property type="entry name" value="OS08G0476300 PROTEIN"/>
    <property type="match status" value="1"/>
</dbReference>
<accession>A0A8T7M4M1</accession>
<evidence type="ECO:0000313" key="4">
    <source>
        <dbReference type="Proteomes" id="UP001431572"/>
    </source>
</evidence>
<name>A0A8T7M4M1_9CHLR</name>
<geneLocation type="plasmid" evidence="2 4">
    <name>unnamed2</name>
</geneLocation>
<dbReference type="RefSeq" id="WP_341472198.1">
    <property type="nucleotide sequence ID" value="NZ_CP128402.1"/>
</dbReference>
<dbReference type="InterPro" id="IPR002347">
    <property type="entry name" value="SDR_fam"/>
</dbReference>
<dbReference type="PANTHER" id="PTHR43431">
    <property type="entry name" value="OXIDOREDUCTASE, SHORT CHAIN DEHYDROGENASE/REDUCTASE FAMILY (AFU_ORTHOLOGUE AFUA_5G14000)"/>
    <property type="match status" value="1"/>
</dbReference>
<dbReference type="AlphaFoldDB" id="A0A8T7M4M1"/>
<dbReference type="Proteomes" id="UP001431572">
    <property type="component" value="Plasmid unnamed2"/>
</dbReference>
<reference evidence="2" key="2">
    <citation type="journal article" date="2024" name="Nature">
        <title>Anoxygenic phototroph of the Chloroflexota uses a type I reaction centre.</title>
        <authorList>
            <person name="Tsuji J.M."/>
            <person name="Shaw N.A."/>
            <person name="Nagashima S."/>
            <person name="Venkiteswaran J.J."/>
            <person name="Schiff S.L."/>
            <person name="Watanabe T."/>
            <person name="Fukui M."/>
            <person name="Hanada S."/>
            <person name="Tank M."/>
            <person name="Neufeld J.D."/>
        </authorList>
    </citation>
    <scope>NUCLEOTIDE SEQUENCE</scope>
    <source>
        <strain evidence="2">L227-S17</strain>
        <plasmid evidence="2 4">unnamed2</plasmid>
    </source>
</reference>
<dbReference type="InterPro" id="IPR036291">
    <property type="entry name" value="NAD(P)-bd_dom_sf"/>
</dbReference>
<keyword evidence="4" id="KW-1185">Reference proteome</keyword>
<keyword evidence="2" id="KW-0614">Plasmid</keyword>
<dbReference type="Pfam" id="PF00106">
    <property type="entry name" value="adh_short"/>
    <property type="match status" value="1"/>
</dbReference>
<reference evidence="1 3" key="1">
    <citation type="submission" date="2020-06" db="EMBL/GenBank/DDBJ databases">
        <title>Anoxygenic phototrophic Chloroflexota member uses a Type I reaction center.</title>
        <authorList>
            <person name="Tsuji J.M."/>
            <person name="Shaw N.A."/>
            <person name="Nagashima S."/>
            <person name="Venkiteswaran J."/>
            <person name="Schiff S.L."/>
            <person name="Hanada S."/>
            <person name="Tank M."/>
            <person name="Neufeld J.D."/>
        </authorList>
    </citation>
    <scope>NUCLEOTIDE SEQUENCE [LARGE SCALE GENOMIC DNA]</scope>
    <source>
        <strain evidence="1">L227-S17</strain>
    </source>
</reference>
<protein>
    <submittedName>
        <fullName evidence="1">SDR family NAD(P)-dependent oxidoreductase</fullName>
    </submittedName>
</protein>
<evidence type="ECO:0000313" key="3">
    <source>
        <dbReference type="Proteomes" id="UP000521676"/>
    </source>
</evidence>
<organism evidence="1 3">
    <name type="scientific">Candidatus Chlorohelix allophototropha</name>
    <dbReference type="NCBI Taxonomy" id="3003348"/>
    <lineage>
        <taxon>Bacteria</taxon>
        <taxon>Bacillati</taxon>
        <taxon>Chloroflexota</taxon>
        <taxon>Chloroflexia</taxon>
        <taxon>Candidatus Chloroheliales</taxon>
        <taxon>Candidatus Chloroheliaceae</taxon>
        <taxon>Candidatus Chlorohelix</taxon>
    </lineage>
</organism>
<evidence type="ECO:0000313" key="2">
    <source>
        <dbReference type="EMBL" id="WJW70328.1"/>
    </source>
</evidence>
<dbReference type="EMBL" id="CP128402">
    <property type="protein sequence ID" value="WJW70328.1"/>
    <property type="molecule type" value="Genomic_DNA"/>
</dbReference>
<dbReference type="PRINTS" id="PR00081">
    <property type="entry name" value="GDHRDH"/>
</dbReference>
<gene>
    <name evidence="1" type="ORF">HXX08_14230</name>
    <name evidence="2" type="ORF">OZ401_005062</name>
</gene>
<proteinExistence type="predicted"/>
<dbReference type="Gene3D" id="3.40.50.720">
    <property type="entry name" value="NAD(P)-binding Rossmann-like Domain"/>
    <property type="match status" value="1"/>
</dbReference>
<evidence type="ECO:0000313" key="1">
    <source>
        <dbReference type="EMBL" id="NWJ47016.1"/>
    </source>
</evidence>
<dbReference type="SUPFAM" id="SSF51735">
    <property type="entry name" value="NAD(P)-binding Rossmann-fold domains"/>
    <property type="match status" value="1"/>
</dbReference>